<sequence>NQLIKSDKNIVYLYSSTTNFPLFPLKCDSK</sequence>
<feature type="non-terminal residue" evidence="1">
    <location>
        <position position="1"/>
    </location>
</feature>
<comment type="caution">
    <text evidence="1">The sequence shown here is derived from an EMBL/GenBank/DDBJ whole genome shotgun (WGS) entry which is preliminary data.</text>
</comment>
<reference evidence="1" key="1">
    <citation type="journal article" date="2014" name="Front. Microbiol.">
        <title>High frequency of phylogenetically diverse reductive dehalogenase-homologous genes in deep subseafloor sedimentary metagenomes.</title>
        <authorList>
            <person name="Kawai M."/>
            <person name="Futagami T."/>
            <person name="Toyoda A."/>
            <person name="Takaki Y."/>
            <person name="Nishi S."/>
            <person name="Hori S."/>
            <person name="Arai W."/>
            <person name="Tsubouchi T."/>
            <person name="Morono Y."/>
            <person name="Uchiyama I."/>
            <person name="Ito T."/>
            <person name="Fujiyama A."/>
            <person name="Inagaki F."/>
            <person name="Takami H."/>
        </authorList>
    </citation>
    <scope>NUCLEOTIDE SEQUENCE</scope>
    <source>
        <strain evidence="1">Expedition CK06-06</strain>
    </source>
</reference>
<protein>
    <submittedName>
        <fullName evidence="1">Uncharacterized protein</fullName>
    </submittedName>
</protein>
<name>X1HFA7_9ZZZZ</name>
<accession>X1HFA7</accession>
<proteinExistence type="predicted"/>
<gene>
    <name evidence="1" type="ORF">S03H2_43156</name>
</gene>
<organism evidence="1">
    <name type="scientific">marine sediment metagenome</name>
    <dbReference type="NCBI Taxonomy" id="412755"/>
    <lineage>
        <taxon>unclassified sequences</taxon>
        <taxon>metagenomes</taxon>
        <taxon>ecological metagenomes</taxon>
    </lineage>
</organism>
<evidence type="ECO:0000313" key="1">
    <source>
        <dbReference type="EMBL" id="GAH68102.1"/>
    </source>
</evidence>
<dbReference type="EMBL" id="BARU01026896">
    <property type="protein sequence ID" value="GAH68102.1"/>
    <property type="molecule type" value="Genomic_DNA"/>
</dbReference>
<dbReference type="AlphaFoldDB" id="X1HFA7"/>